<dbReference type="AlphaFoldDB" id="A0A645AX74"/>
<feature type="domain" description="AAA" evidence="1">
    <location>
        <begin position="4"/>
        <end position="191"/>
    </location>
</feature>
<proteinExistence type="predicted"/>
<keyword evidence="2" id="KW-0378">Hydrolase</keyword>
<protein>
    <submittedName>
        <fullName evidence="2">Sporulation initiation inhibitor protein Soj</fullName>
        <ecNumber evidence="2">3.6.-.-</ecNumber>
    </submittedName>
</protein>
<dbReference type="InterPro" id="IPR027417">
    <property type="entry name" value="P-loop_NTPase"/>
</dbReference>
<dbReference type="InterPro" id="IPR050678">
    <property type="entry name" value="DNA_Partitioning_ATPase"/>
</dbReference>
<dbReference type="CDD" id="cd02042">
    <property type="entry name" value="ParAB_family"/>
    <property type="match status" value="1"/>
</dbReference>
<name>A0A645AX74_9ZZZZ</name>
<dbReference type="SUPFAM" id="SSF52540">
    <property type="entry name" value="P-loop containing nucleoside triphosphate hydrolases"/>
    <property type="match status" value="1"/>
</dbReference>
<accession>A0A645AX74</accession>
<dbReference type="GO" id="GO:0016787">
    <property type="term" value="F:hydrolase activity"/>
    <property type="evidence" value="ECO:0007669"/>
    <property type="project" value="UniProtKB-KW"/>
</dbReference>
<dbReference type="Gene3D" id="3.40.50.300">
    <property type="entry name" value="P-loop containing nucleotide triphosphate hydrolases"/>
    <property type="match status" value="1"/>
</dbReference>
<organism evidence="2">
    <name type="scientific">bioreactor metagenome</name>
    <dbReference type="NCBI Taxonomy" id="1076179"/>
    <lineage>
        <taxon>unclassified sequences</taxon>
        <taxon>metagenomes</taxon>
        <taxon>ecological metagenomes</taxon>
    </lineage>
</organism>
<evidence type="ECO:0000259" key="1">
    <source>
        <dbReference type="Pfam" id="PF13614"/>
    </source>
</evidence>
<dbReference type="PANTHER" id="PTHR13696:SF52">
    <property type="entry name" value="PARA FAMILY PROTEIN CT_582"/>
    <property type="match status" value="1"/>
</dbReference>
<dbReference type="PANTHER" id="PTHR13696">
    <property type="entry name" value="P-LOOP CONTAINING NUCLEOSIDE TRIPHOSPHATE HYDROLASE"/>
    <property type="match status" value="1"/>
</dbReference>
<evidence type="ECO:0000313" key="2">
    <source>
        <dbReference type="EMBL" id="MPM55513.1"/>
    </source>
</evidence>
<dbReference type="EC" id="3.6.-.-" evidence="2"/>
<sequence>MAVTITIANEKGGVGKTTTAVNLAAGLALRLEETAGPAGRVLLVDMDPQGHALLAVSFDKHKDIFPSNLSSLLIETPPPAVQRMIQRSEHHPNLFYIPSDRASMIKAARELPTLMANETRLQKALAAVQKEFAYIVVDTPPNTGDLLINALVAADLVLIPVETSYLGVSGLIELQRTIDQIKAHFRPELKIFGYLPTLCEEARSEAQEILTELQQRYKAMMLPPIHKSSDLAYAHSSHMDIFTYRPPRNHTADSIASSSRPTQEYAGLVEAVLHETRKLAASRLSV</sequence>
<comment type="caution">
    <text evidence="2">The sequence shown here is derived from an EMBL/GenBank/DDBJ whole genome shotgun (WGS) entry which is preliminary data.</text>
</comment>
<gene>
    <name evidence="2" type="primary">soj_49</name>
    <name evidence="2" type="ORF">SDC9_102310</name>
</gene>
<dbReference type="InterPro" id="IPR025669">
    <property type="entry name" value="AAA_dom"/>
</dbReference>
<dbReference type="Pfam" id="PF13614">
    <property type="entry name" value="AAA_31"/>
    <property type="match status" value="1"/>
</dbReference>
<reference evidence="2" key="1">
    <citation type="submission" date="2019-08" db="EMBL/GenBank/DDBJ databases">
        <authorList>
            <person name="Kucharzyk K."/>
            <person name="Murdoch R.W."/>
            <person name="Higgins S."/>
            <person name="Loffler F."/>
        </authorList>
    </citation>
    <scope>NUCLEOTIDE SEQUENCE</scope>
</reference>
<dbReference type="EMBL" id="VSSQ01015308">
    <property type="protein sequence ID" value="MPM55513.1"/>
    <property type="molecule type" value="Genomic_DNA"/>
</dbReference>